<evidence type="ECO:0000256" key="1">
    <source>
        <dbReference type="ARBA" id="ARBA00008542"/>
    </source>
</evidence>
<comment type="similarity">
    <text evidence="1">Belongs to the peptidase C56 family.</text>
</comment>
<organism evidence="3 4">
    <name type="scientific">Streptomyces thermogriseus</name>
    <dbReference type="NCBI Taxonomy" id="75292"/>
    <lineage>
        <taxon>Bacteria</taxon>
        <taxon>Bacillati</taxon>
        <taxon>Actinomycetota</taxon>
        <taxon>Actinomycetes</taxon>
        <taxon>Kitasatosporales</taxon>
        <taxon>Streptomycetaceae</taxon>
        <taxon>Streptomyces</taxon>
    </lineage>
</organism>
<proteinExistence type="inferred from homology"/>
<keyword evidence="3" id="KW-0315">Glutamine amidotransferase</keyword>
<reference evidence="4" key="1">
    <citation type="journal article" date="2019" name="Int. J. Syst. Evol. Microbiol.">
        <title>The Global Catalogue of Microorganisms (GCM) 10K type strain sequencing project: providing services to taxonomists for standard genome sequencing and annotation.</title>
        <authorList>
            <consortium name="The Broad Institute Genomics Platform"/>
            <consortium name="The Broad Institute Genome Sequencing Center for Infectious Disease"/>
            <person name="Wu L."/>
            <person name="Ma J."/>
        </authorList>
    </citation>
    <scope>NUCLEOTIDE SEQUENCE [LARGE SCALE GENOMIC DNA]</scope>
    <source>
        <strain evidence="4">JCM 11269</strain>
    </source>
</reference>
<sequence length="181" mass="19738">MRIAFLAAPEGVEQVELTEPWQAVEAAGHEPVLVSTRPGRIQAFDHLDKADTFPVDAVVRETSPDSFDALVLPGGVASPDFLRLDEKAVAFARSFFDHGRPVAAICHAPWLLVEADVVRGRELTSWPSLRTDIRNAGGTWVDEQVKVCDNGPNKLVTSRKPGDLKAFCETFLKVFADQGTG</sequence>
<protein>
    <submittedName>
        <fullName evidence="3">Type 1 glutamine amidotransferase domain-containing protein</fullName>
    </submittedName>
</protein>
<evidence type="ECO:0000313" key="4">
    <source>
        <dbReference type="Proteomes" id="UP001501072"/>
    </source>
</evidence>
<dbReference type="PANTHER" id="PTHR42733:SF12">
    <property type="entry name" value="PROTEINASE"/>
    <property type="match status" value="1"/>
</dbReference>
<dbReference type="InterPro" id="IPR006286">
    <property type="entry name" value="C56_PfpI-like"/>
</dbReference>
<dbReference type="InterPro" id="IPR002818">
    <property type="entry name" value="DJ-1/PfpI"/>
</dbReference>
<gene>
    <name evidence="3" type="ORF">GCM10009564_28480</name>
</gene>
<dbReference type="SUPFAM" id="SSF52317">
    <property type="entry name" value="Class I glutamine amidotransferase-like"/>
    <property type="match status" value="1"/>
</dbReference>
<evidence type="ECO:0000313" key="3">
    <source>
        <dbReference type="EMBL" id="GAA1010430.1"/>
    </source>
</evidence>
<name>A0ABP4DIF7_9ACTN</name>
<dbReference type="PANTHER" id="PTHR42733">
    <property type="entry name" value="DJ-1 PROTEIN"/>
    <property type="match status" value="1"/>
</dbReference>
<comment type="caution">
    <text evidence="3">The sequence shown here is derived from an EMBL/GenBank/DDBJ whole genome shotgun (WGS) entry which is preliminary data.</text>
</comment>
<dbReference type="NCBIfam" id="TIGR01382">
    <property type="entry name" value="PfpI"/>
    <property type="match status" value="1"/>
</dbReference>
<dbReference type="PROSITE" id="PS51276">
    <property type="entry name" value="PEPTIDASE_C56_PFPI"/>
    <property type="match status" value="1"/>
</dbReference>
<dbReference type="Gene3D" id="3.40.50.880">
    <property type="match status" value="1"/>
</dbReference>
<feature type="domain" description="DJ-1/PfpI" evidence="2">
    <location>
        <begin position="1"/>
        <end position="173"/>
    </location>
</feature>
<dbReference type="RefSeq" id="WP_346073105.1">
    <property type="nucleotide sequence ID" value="NZ_BAAAHU010000025.1"/>
</dbReference>
<dbReference type="Proteomes" id="UP001501072">
    <property type="component" value="Unassembled WGS sequence"/>
</dbReference>
<dbReference type="InterPro" id="IPR029062">
    <property type="entry name" value="Class_I_gatase-like"/>
</dbReference>
<dbReference type="EMBL" id="BAAAHU010000025">
    <property type="protein sequence ID" value="GAA1010430.1"/>
    <property type="molecule type" value="Genomic_DNA"/>
</dbReference>
<evidence type="ECO:0000259" key="2">
    <source>
        <dbReference type="Pfam" id="PF01965"/>
    </source>
</evidence>
<dbReference type="Pfam" id="PF01965">
    <property type="entry name" value="DJ-1_PfpI"/>
    <property type="match status" value="1"/>
</dbReference>
<dbReference type="CDD" id="cd03134">
    <property type="entry name" value="GATase1_PfpI_like"/>
    <property type="match status" value="1"/>
</dbReference>
<keyword evidence="4" id="KW-1185">Reference proteome</keyword>
<accession>A0ABP4DIF7</accession>